<keyword evidence="2" id="KW-1133">Transmembrane helix</keyword>
<feature type="region of interest" description="Disordered" evidence="1">
    <location>
        <begin position="1"/>
        <end position="23"/>
    </location>
</feature>
<sequence length="106" mass="11429">MTAIGRGGGGPPRLPGTESREWRRGMNMGQSGMLFVFGMFLLVAAIIIAGLFFAASASKARAAAARESQYRELAEKASVDATEIRASLIEIRSRLASLERRRGEAE</sequence>
<dbReference type="Proteomes" id="UP001499851">
    <property type="component" value="Unassembled WGS sequence"/>
</dbReference>
<evidence type="ECO:0000313" key="3">
    <source>
        <dbReference type="EMBL" id="GAA1671083.1"/>
    </source>
</evidence>
<dbReference type="EMBL" id="BAAAQF010000005">
    <property type="protein sequence ID" value="GAA1671083.1"/>
    <property type="molecule type" value="Genomic_DNA"/>
</dbReference>
<accession>A0ABP4SDT5</accession>
<evidence type="ECO:0000313" key="4">
    <source>
        <dbReference type="Proteomes" id="UP001499851"/>
    </source>
</evidence>
<proteinExistence type="predicted"/>
<feature type="compositionally biased region" description="Gly residues" evidence="1">
    <location>
        <begin position="1"/>
        <end position="11"/>
    </location>
</feature>
<feature type="transmembrane region" description="Helical" evidence="2">
    <location>
        <begin position="32"/>
        <end position="54"/>
    </location>
</feature>
<evidence type="ECO:0000256" key="1">
    <source>
        <dbReference type="SAM" id="MobiDB-lite"/>
    </source>
</evidence>
<keyword evidence="2" id="KW-0472">Membrane</keyword>
<keyword evidence="2" id="KW-0812">Transmembrane</keyword>
<evidence type="ECO:0000256" key="2">
    <source>
        <dbReference type="SAM" id="Phobius"/>
    </source>
</evidence>
<name>A0ABP4SDT5_9ACTN</name>
<reference evidence="4" key="1">
    <citation type="journal article" date="2019" name="Int. J. Syst. Evol. Microbiol.">
        <title>The Global Catalogue of Microorganisms (GCM) 10K type strain sequencing project: providing services to taxonomists for standard genome sequencing and annotation.</title>
        <authorList>
            <consortium name="The Broad Institute Genomics Platform"/>
            <consortium name="The Broad Institute Genome Sequencing Center for Infectious Disease"/>
            <person name="Wu L."/>
            <person name="Ma J."/>
        </authorList>
    </citation>
    <scope>NUCLEOTIDE SEQUENCE [LARGE SCALE GENOMIC DNA]</scope>
    <source>
        <strain evidence="4">JCM 16001</strain>
    </source>
</reference>
<protein>
    <submittedName>
        <fullName evidence="3">Uncharacterized protein</fullName>
    </submittedName>
</protein>
<gene>
    <name evidence="3" type="ORF">GCM10009830_16300</name>
</gene>
<comment type="caution">
    <text evidence="3">The sequence shown here is derived from an EMBL/GenBank/DDBJ whole genome shotgun (WGS) entry which is preliminary data.</text>
</comment>
<keyword evidence="4" id="KW-1185">Reference proteome</keyword>
<organism evidence="3 4">
    <name type="scientific">Glycomyces endophyticus</name>
    <dbReference type="NCBI Taxonomy" id="480996"/>
    <lineage>
        <taxon>Bacteria</taxon>
        <taxon>Bacillati</taxon>
        <taxon>Actinomycetota</taxon>
        <taxon>Actinomycetes</taxon>
        <taxon>Glycomycetales</taxon>
        <taxon>Glycomycetaceae</taxon>
        <taxon>Glycomyces</taxon>
    </lineage>
</organism>